<name>A0A8S7CSJ4_ECOLX</name>
<evidence type="ECO:0000313" key="3">
    <source>
        <dbReference type="Proteomes" id="UP000519859"/>
    </source>
</evidence>
<proteinExistence type="predicted"/>
<dbReference type="AlphaFoldDB" id="A0A8S7CSJ4"/>
<keyword evidence="1" id="KW-0812">Transmembrane</keyword>
<feature type="transmembrane region" description="Helical" evidence="1">
    <location>
        <begin position="6"/>
        <end position="25"/>
    </location>
</feature>
<organism evidence="2 3">
    <name type="scientific">Escherichia coli</name>
    <dbReference type="NCBI Taxonomy" id="562"/>
    <lineage>
        <taxon>Bacteria</taxon>
        <taxon>Pseudomonadati</taxon>
        <taxon>Pseudomonadota</taxon>
        <taxon>Gammaproteobacteria</taxon>
        <taxon>Enterobacterales</taxon>
        <taxon>Enterobacteriaceae</taxon>
        <taxon>Escherichia</taxon>
    </lineage>
</organism>
<evidence type="ECO:0000256" key="1">
    <source>
        <dbReference type="SAM" id="Phobius"/>
    </source>
</evidence>
<dbReference type="EMBL" id="AASDFP010000047">
    <property type="protein sequence ID" value="EFB2194274.1"/>
    <property type="molecule type" value="Genomic_DNA"/>
</dbReference>
<keyword evidence="1" id="KW-0472">Membrane</keyword>
<keyword evidence="1" id="KW-1133">Transmembrane helix</keyword>
<dbReference type="Proteomes" id="UP000519859">
    <property type="component" value="Unassembled WGS sequence"/>
</dbReference>
<protein>
    <submittedName>
        <fullName evidence="2">Uncharacterized protein</fullName>
    </submittedName>
</protein>
<reference evidence="2 3" key="1">
    <citation type="submission" date="2019-06" db="EMBL/GenBank/DDBJ databases">
        <authorList>
            <consortium name="NARMS: The National Antimicrobial Resistance Monitoring System"/>
        </authorList>
    </citation>
    <scope>NUCLEOTIDE SEQUENCE [LARGE SCALE GENOMIC DNA]</scope>
    <source>
        <strain evidence="2 3">FSIS11921886</strain>
    </source>
</reference>
<evidence type="ECO:0000313" key="2">
    <source>
        <dbReference type="EMBL" id="EFB2194274.1"/>
    </source>
</evidence>
<comment type="caution">
    <text evidence="2">The sequence shown here is derived from an EMBL/GenBank/DDBJ whole genome shotgun (WGS) entry which is preliminary data.</text>
</comment>
<accession>A0A8S7CSJ4</accession>
<sequence length="66" mass="7108">MQELAISSAGGGGTSVYIAVTIYILSLGHRHIKPCPNPDVKKPTLRRFFTLQPRVGGSGWSENAII</sequence>
<gene>
    <name evidence="2" type="ORF">FIJ20_19025</name>
</gene>